<keyword evidence="1" id="KW-1185">Reference proteome</keyword>
<organism evidence="1 2">
    <name type="scientific">Ditylenchus dipsaci</name>
    <dbReference type="NCBI Taxonomy" id="166011"/>
    <lineage>
        <taxon>Eukaryota</taxon>
        <taxon>Metazoa</taxon>
        <taxon>Ecdysozoa</taxon>
        <taxon>Nematoda</taxon>
        <taxon>Chromadorea</taxon>
        <taxon>Rhabditida</taxon>
        <taxon>Tylenchina</taxon>
        <taxon>Tylenchomorpha</taxon>
        <taxon>Sphaerularioidea</taxon>
        <taxon>Anguinidae</taxon>
        <taxon>Anguininae</taxon>
        <taxon>Ditylenchus</taxon>
    </lineage>
</organism>
<name>A0A915ETM3_9BILA</name>
<dbReference type="AlphaFoldDB" id="A0A915ETM3"/>
<evidence type="ECO:0000313" key="2">
    <source>
        <dbReference type="WBParaSite" id="jg9161"/>
    </source>
</evidence>
<sequence length="77" mass="8109">MRLKRHGILKAGFLTGKAAATPIKSLLAGLWSKILKLFGAQSGRELIVKVAAFIALDSAADTAVDIIMPDVPPDVPL</sequence>
<dbReference type="WBParaSite" id="jg9161">
    <property type="protein sequence ID" value="jg9161"/>
    <property type="gene ID" value="jg9161"/>
</dbReference>
<accession>A0A915ETM3</accession>
<proteinExistence type="predicted"/>
<protein>
    <submittedName>
        <fullName evidence="2">Uncharacterized protein</fullName>
    </submittedName>
</protein>
<dbReference type="Proteomes" id="UP000887574">
    <property type="component" value="Unplaced"/>
</dbReference>
<evidence type="ECO:0000313" key="1">
    <source>
        <dbReference type="Proteomes" id="UP000887574"/>
    </source>
</evidence>
<reference evidence="2" key="1">
    <citation type="submission" date="2022-11" db="UniProtKB">
        <authorList>
            <consortium name="WormBaseParasite"/>
        </authorList>
    </citation>
    <scope>IDENTIFICATION</scope>
</reference>